<evidence type="ECO:0000313" key="1">
    <source>
        <dbReference type="EMBL" id="KAJ1963206.1"/>
    </source>
</evidence>
<accession>A0A9W8AN75</accession>
<dbReference type="PANTHER" id="PTHR28608">
    <property type="entry name" value="INTEGRATOR COMPLEX SUBUNIT 2"/>
    <property type="match status" value="1"/>
</dbReference>
<dbReference type="GO" id="GO:0034472">
    <property type="term" value="P:snRNA 3'-end processing"/>
    <property type="evidence" value="ECO:0007669"/>
    <property type="project" value="TreeGrafter"/>
</dbReference>
<proteinExistence type="predicted"/>
<dbReference type="OrthoDB" id="3363059at2759"/>
<dbReference type="Proteomes" id="UP001150925">
    <property type="component" value="Unassembled WGS sequence"/>
</dbReference>
<dbReference type="Pfam" id="PF14750">
    <property type="entry name" value="INTS2"/>
    <property type="match status" value="1"/>
</dbReference>
<sequence length="635" mass="72262">DKLYPIREYILQHLASDVDLATFTIKANPSDHDRALHQCAYHLLKHGVFQTHRLDLRPWMVRLIQTTHLPPQNATVALVKEYVESIFQTPHITCILEGDVKRILERTDSFHPSYILLVFYLLCYHDSMATHLTKPASGWSHESRHTIYSSELMDSLPLSQILEYMATGPDASTYRDIYPEFVFLGYHQAPATFDVQNTMNEHYAVQEAESPFPGLHRRILRDMAYETLPTGALPRDSSAPLTVDHVESVLAGLGDPRQCSAALGWLITLPVSILLPWVSTLVTTCVPLYLHPRFPRDAGQQFRTLWERLHIQAPRQLELALVNSWRSDEVALGSLPLKVQDLWLDPLTLFRCVPQVFQHPDFFTLFLQILGIYMTMSRHKLRATHLLTTLHNGPFKDKHVKAMLYLQDTAILQLLLGICGQALTDGEQQRAKEIQTLVCDFIHQSFIHDPVLCKLLLFQTFPPAVLPLLIEQVPSMHIGLDFVPELMNLMAHDKQIFALQVATGLLEKYPMTKYVPLARDKILSRAKSLITKFVAGEVTMSLIYPVVDVVTRLSDTFPTLLPECGTTLQVALTMVNKTYQEVNQSNTANHNPHHTTSKSAPPNLFKIGATLESLEQFRKYVTSCCEYVHKRIRQS</sequence>
<keyword evidence="2" id="KW-1185">Reference proteome</keyword>
<name>A0A9W8AN75_9FUNG</name>
<organism evidence="1 2">
    <name type="scientific">Dispira parvispora</name>
    <dbReference type="NCBI Taxonomy" id="1520584"/>
    <lineage>
        <taxon>Eukaryota</taxon>
        <taxon>Fungi</taxon>
        <taxon>Fungi incertae sedis</taxon>
        <taxon>Zoopagomycota</taxon>
        <taxon>Kickxellomycotina</taxon>
        <taxon>Dimargaritomycetes</taxon>
        <taxon>Dimargaritales</taxon>
        <taxon>Dimargaritaceae</taxon>
        <taxon>Dispira</taxon>
    </lineage>
</organism>
<reference evidence="1" key="1">
    <citation type="submission" date="2022-07" db="EMBL/GenBank/DDBJ databases">
        <title>Phylogenomic reconstructions and comparative analyses of Kickxellomycotina fungi.</title>
        <authorList>
            <person name="Reynolds N.K."/>
            <person name="Stajich J.E."/>
            <person name="Barry K."/>
            <person name="Grigoriev I.V."/>
            <person name="Crous P."/>
            <person name="Smith M.E."/>
        </authorList>
    </citation>
    <scope>NUCLEOTIDE SEQUENCE</scope>
    <source>
        <strain evidence="1">RSA 1196</strain>
    </source>
</reference>
<feature type="non-terminal residue" evidence="1">
    <location>
        <position position="1"/>
    </location>
</feature>
<protein>
    <submittedName>
        <fullName evidence="1">Integrator complex subunit 2</fullName>
    </submittedName>
</protein>
<dbReference type="PANTHER" id="PTHR28608:SF1">
    <property type="entry name" value="INTEGRATOR COMPLEX SUBUNIT 2"/>
    <property type="match status" value="1"/>
</dbReference>
<gene>
    <name evidence="1" type="primary">INTS2</name>
    <name evidence="1" type="ORF">IWQ62_003288</name>
</gene>
<evidence type="ECO:0000313" key="2">
    <source>
        <dbReference type="Proteomes" id="UP001150925"/>
    </source>
</evidence>
<comment type="caution">
    <text evidence="1">The sequence shown here is derived from an EMBL/GenBank/DDBJ whole genome shotgun (WGS) entry which is preliminary data.</text>
</comment>
<dbReference type="GO" id="GO:0032039">
    <property type="term" value="C:integrator complex"/>
    <property type="evidence" value="ECO:0007669"/>
    <property type="project" value="InterPro"/>
</dbReference>
<dbReference type="EMBL" id="JANBPY010000854">
    <property type="protein sequence ID" value="KAJ1963206.1"/>
    <property type="molecule type" value="Genomic_DNA"/>
</dbReference>
<dbReference type="InterPro" id="IPR029321">
    <property type="entry name" value="INTS2"/>
</dbReference>
<dbReference type="AlphaFoldDB" id="A0A9W8AN75"/>